<dbReference type="Ensembl" id="ENSCCRT00015053077.1">
    <property type="protein sequence ID" value="ENSCCRP00015051349.1"/>
    <property type="gene ID" value="ENSCCRG00015021229.1"/>
</dbReference>
<dbReference type="AlphaFoldDB" id="A0A8C1VFL9"/>
<proteinExistence type="predicted"/>
<feature type="region of interest" description="Disordered" evidence="20">
    <location>
        <begin position="1"/>
        <end position="25"/>
    </location>
</feature>
<dbReference type="FunFam" id="2.30.29.30:FF:000179">
    <property type="entry name" value="Nuclear pore complex protein Nup50"/>
    <property type="match status" value="1"/>
</dbReference>
<dbReference type="Ensembl" id="ENSCCRT00020044158.1">
    <property type="protein sequence ID" value="ENSCCRP00020040476.1"/>
    <property type="gene ID" value="ENSCCRG00020018031.1"/>
</dbReference>
<evidence type="ECO:0000256" key="14">
    <source>
        <dbReference type="ARBA" id="ARBA00023242"/>
    </source>
</evidence>
<dbReference type="GO" id="GO:0005643">
    <property type="term" value="C:nuclear pore"/>
    <property type="evidence" value="ECO:0007669"/>
    <property type="project" value="UniProtKB-SubCell"/>
</dbReference>
<keyword evidence="10" id="KW-0007">Acetylation</keyword>
<evidence type="ECO:0000256" key="19">
    <source>
        <dbReference type="ARBA" id="ARBA00081812"/>
    </source>
</evidence>
<feature type="domain" description="RanBD1" evidence="21">
    <location>
        <begin position="301"/>
        <end position="452"/>
    </location>
</feature>
<keyword evidence="3" id="KW-0813">Transport</keyword>
<evidence type="ECO:0000256" key="5">
    <source>
        <dbReference type="ARBA" id="ARBA00022553"/>
    </source>
</evidence>
<evidence type="ECO:0000256" key="15">
    <source>
        <dbReference type="ARBA" id="ARBA00054952"/>
    </source>
</evidence>
<evidence type="ECO:0000256" key="8">
    <source>
        <dbReference type="ARBA" id="ARBA00022843"/>
    </source>
</evidence>
<accession>A0A8C1VFL9</accession>
<evidence type="ECO:0000313" key="22">
    <source>
        <dbReference type="Ensembl" id="ENSCCRP00015051349.1"/>
    </source>
</evidence>
<dbReference type="Pfam" id="PF00638">
    <property type="entry name" value="Ran_BP1"/>
    <property type="match status" value="1"/>
</dbReference>
<evidence type="ECO:0000256" key="4">
    <source>
        <dbReference type="ARBA" id="ARBA00022499"/>
    </source>
</evidence>
<dbReference type="CDD" id="cd13170">
    <property type="entry name" value="RanBD_NUP50"/>
    <property type="match status" value="1"/>
</dbReference>
<comment type="function">
    <text evidence="15">Component of the nuclear pore complex that has a direct role in nuclear protein import. Actively displaces NLSs from importin-alpha, and facilitates disassembly of the importin-alpha:beta-cargo complex and importin recycling. Interacts with regulatory proteins of cell cycle progression including CDKN1B. This interaction is required for correct intracellular transport and degradation of CDKN1B.</text>
</comment>
<keyword evidence="13" id="KW-0472">Membrane</keyword>
<keyword evidence="5" id="KW-0597">Phosphoprotein</keyword>
<evidence type="ECO:0000256" key="1">
    <source>
        <dbReference type="ARBA" id="ARBA00004567"/>
    </source>
</evidence>
<dbReference type="InterPro" id="IPR045255">
    <property type="entry name" value="RanBP1-like"/>
</dbReference>
<dbReference type="Proteomes" id="UP000694701">
    <property type="component" value="Unplaced"/>
</dbReference>
<comment type="subcellular location">
    <subcellularLocation>
        <location evidence="2">Nucleus membrane</location>
        <topology evidence="2">Peripheral membrane protein</topology>
        <orientation evidence="2">Nucleoplasmic side</orientation>
    </subcellularLocation>
    <subcellularLocation>
        <location evidence="1">Nucleus</location>
        <location evidence="1">Nuclear pore complex</location>
    </subcellularLocation>
</comment>
<evidence type="ECO:0000256" key="9">
    <source>
        <dbReference type="ARBA" id="ARBA00022927"/>
    </source>
</evidence>
<gene>
    <name evidence="23" type="primary">LOC109065127</name>
</gene>
<keyword evidence="6" id="KW-0677">Repeat</keyword>
<dbReference type="InterPro" id="IPR011993">
    <property type="entry name" value="PH-like_dom_sf"/>
</dbReference>
<evidence type="ECO:0000256" key="2">
    <source>
        <dbReference type="ARBA" id="ARBA00004620"/>
    </source>
</evidence>
<evidence type="ECO:0000259" key="21">
    <source>
        <dbReference type="PROSITE" id="PS50196"/>
    </source>
</evidence>
<evidence type="ECO:0000256" key="16">
    <source>
        <dbReference type="ARBA" id="ARBA00069163"/>
    </source>
</evidence>
<evidence type="ECO:0000256" key="13">
    <source>
        <dbReference type="ARBA" id="ARBA00023136"/>
    </source>
</evidence>
<evidence type="ECO:0000256" key="11">
    <source>
        <dbReference type="ARBA" id="ARBA00023010"/>
    </source>
</evidence>
<dbReference type="SUPFAM" id="SSF50729">
    <property type="entry name" value="PH domain-like"/>
    <property type="match status" value="1"/>
</dbReference>
<evidence type="ECO:0000256" key="20">
    <source>
        <dbReference type="SAM" id="MobiDB-lite"/>
    </source>
</evidence>
<evidence type="ECO:0000256" key="18">
    <source>
        <dbReference type="ARBA" id="ARBA00081490"/>
    </source>
</evidence>
<sequence length="452" mass="47587">MAKRIAEKELTDRNWDQEDEGEEAGMFSIASEDVMKNRAIKKARRRNAGAEGESGGSFKAFKGFSLTSATGTTSFSGFGNGAGFKPLSSLTNGSVASVAPSFAGFNVPTSAKTNSGPLTFNSSNPSKPTDGDVTSNGSAPSSKEYNRQLTALNCSVRDWITKHVNDNPLCDLNPIFRDYERHLASIEKKYGSCAPESGAESMSFGGEQKQLLTSRTTASVSGTSAAVSASVSSAAPQLFSFKDKDAAEADKPAAAAPPGVSFNFGQKVDSSVLGALASSGAPSFSFSSSSGVSVFGTAVSSVSPAVSSSLNAASNSQTADENGEESEEPPVPVVKEIKEKDAFYSKKCKLFYKKDGEFKEKGVGTLHLKMVAESKLQLLVRADTNLGNILLNIMVPSSMPCSRTGKNNVMVVCVPNPPVDDKNPSTPVPLLIRVKTAEDADELHQILQEKKA</sequence>
<keyword evidence="8" id="KW-0832">Ubl conjugation</keyword>
<evidence type="ECO:0000313" key="23">
    <source>
        <dbReference type="Ensembl" id="ENSCCRP00020040476.1"/>
    </source>
</evidence>
<evidence type="ECO:0000256" key="17">
    <source>
        <dbReference type="ARBA" id="ARBA00079821"/>
    </source>
</evidence>
<dbReference type="GO" id="GO:0006606">
    <property type="term" value="P:protein import into nucleus"/>
    <property type="evidence" value="ECO:0007669"/>
    <property type="project" value="TreeGrafter"/>
</dbReference>
<dbReference type="PROSITE" id="PS50196">
    <property type="entry name" value="RANBD1"/>
    <property type="match status" value="1"/>
</dbReference>
<keyword evidence="4" id="KW-1017">Isopeptide bond</keyword>
<protein>
    <recommendedName>
        <fullName evidence="16">Nuclear pore complex protein Nup50</fullName>
    </recommendedName>
    <alternativeName>
        <fullName evidence="17">50 kDa nucleoporin</fullName>
    </alternativeName>
    <alternativeName>
        <fullName evidence="18">Nuclear pore-associated protein 60 kDa-like</fullName>
    </alternativeName>
    <alternativeName>
        <fullName evidence="19">Nucleoporin Nup50</fullName>
    </alternativeName>
</protein>
<keyword evidence="12" id="KW-0906">Nuclear pore complex</keyword>
<evidence type="ECO:0000256" key="7">
    <source>
        <dbReference type="ARBA" id="ARBA00022816"/>
    </source>
</evidence>
<dbReference type="Gene3D" id="2.30.29.30">
    <property type="entry name" value="Pleckstrin-homology domain (PH domain)/Phosphotyrosine-binding domain (PTB)"/>
    <property type="match status" value="1"/>
</dbReference>
<name>A0A8C1VFL9_CYPCA</name>
<evidence type="ECO:0000256" key="12">
    <source>
        <dbReference type="ARBA" id="ARBA00023132"/>
    </source>
</evidence>
<keyword evidence="9" id="KW-0653">Protein transport</keyword>
<dbReference type="Proteomes" id="UP000694700">
    <property type="component" value="Unplaced"/>
</dbReference>
<evidence type="ECO:0000256" key="10">
    <source>
        <dbReference type="ARBA" id="ARBA00022990"/>
    </source>
</evidence>
<reference evidence="22" key="1">
    <citation type="submission" date="2025-05" db="UniProtKB">
        <authorList>
            <consortium name="Ensembl"/>
        </authorList>
    </citation>
    <scope>IDENTIFICATION</scope>
</reference>
<dbReference type="InterPro" id="IPR000156">
    <property type="entry name" value="Ran_bind_dom"/>
</dbReference>
<feature type="compositionally biased region" description="Basic and acidic residues" evidence="20">
    <location>
        <begin position="1"/>
        <end position="16"/>
    </location>
</feature>
<dbReference type="SMART" id="SM00160">
    <property type="entry name" value="RanBD"/>
    <property type="match status" value="1"/>
</dbReference>
<dbReference type="PANTHER" id="PTHR23138">
    <property type="entry name" value="RAN BINDING PROTEIN"/>
    <property type="match status" value="1"/>
</dbReference>
<feature type="region of interest" description="Disordered" evidence="20">
    <location>
        <begin position="310"/>
        <end position="332"/>
    </location>
</feature>
<dbReference type="GO" id="GO:0051028">
    <property type="term" value="P:mRNA transport"/>
    <property type="evidence" value="ECO:0007669"/>
    <property type="project" value="UniProtKB-KW"/>
</dbReference>
<evidence type="ECO:0000256" key="6">
    <source>
        <dbReference type="ARBA" id="ARBA00022737"/>
    </source>
</evidence>
<organism evidence="22 24">
    <name type="scientific">Cyprinus carpio</name>
    <name type="common">Common carp</name>
    <dbReference type="NCBI Taxonomy" id="7962"/>
    <lineage>
        <taxon>Eukaryota</taxon>
        <taxon>Metazoa</taxon>
        <taxon>Chordata</taxon>
        <taxon>Craniata</taxon>
        <taxon>Vertebrata</taxon>
        <taxon>Euteleostomi</taxon>
        <taxon>Actinopterygii</taxon>
        <taxon>Neopterygii</taxon>
        <taxon>Teleostei</taxon>
        <taxon>Ostariophysi</taxon>
        <taxon>Cypriniformes</taxon>
        <taxon>Cyprinidae</taxon>
        <taxon>Cyprininae</taxon>
        <taxon>Cyprinus</taxon>
    </lineage>
</organism>
<dbReference type="PANTHER" id="PTHR23138:SF141">
    <property type="entry name" value="NUCLEAR PORE COMPLEX PROTEIN NUP50"/>
    <property type="match status" value="1"/>
</dbReference>
<keyword evidence="11" id="KW-0811">Translocation</keyword>
<dbReference type="GO" id="GO:0031965">
    <property type="term" value="C:nuclear membrane"/>
    <property type="evidence" value="ECO:0007669"/>
    <property type="project" value="UniProtKB-SubCell"/>
</dbReference>
<dbReference type="InterPro" id="IPR015007">
    <property type="entry name" value="NUP2/50/61"/>
</dbReference>
<dbReference type="Pfam" id="PF08911">
    <property type="entry name" value="NUP50"/>
    <property type="match status" value="1"/>
</dbReference>
<feature type="region of interest" description="Disordered" evidence="20">
    <location>
        <begin position="113"/>
        <end position="144"/>
    </location>
</feature>
<keyword evidence="7" id="KW-0509">mRNA transport</keyword>
<evidence type="ECO:0000313" key="24">
    <source>
        <dbReference type="Proteomes" id="UP000694700"/>
    </source>
</evidence>
<evidence type="ECO:0000256" key="3">
    <source>
        <dbReference type="ARBA" id="ARBA00022448"/>
    </source>
</evidence>
<keyword evidence="14" id="KW-0539">Nucleus</keyword>